<reference evidence="2 3" key="1">
    <citation type="submission" date="2015-09" db="EMBL/GenBank/DDBJ databases">
        <title>Sorangium comparison.</title>
        <authorList>
            <person name="Zaburannyi N."/>
            <person name="Bunk B."/>
            <person name="Overmann J."/>
            <person name="Mueller R."/>
        </authorList>
    </citation>
    <scope>NUCLEOTIDE SEQUENCE [LARGE SCALE GENOMIC DNA]</scope>
    <source>
        <strain evidence="2 3">So ceGT47</strain>
    </source>
</reference>
<accession>A0A4P2Q4E8</accession>
<name>A0A4P2Q4E8_SORCE</name>
<dbReference type="Proteomes" id="UP000295781">
    <property type="component" value="Chromosome"/>
</dbReference>
<feature type="region of interest" description="Disordered" evidence="1">
    <location>
        <begin position="377"/>
        <end position="398"/>
    </location>
</feature>
<organism evidence="2 3">
    <name type="scientific">Sorangium cellulosum</name>
    <name type="common">Polyangium cellulosum</name>
    <dbReference type="NCBI Taxonomy" id="56"/>
    <lineage>
        <taxon>Bacteria</taxon>
        <taxon>Pseudomonadati</taxon>
        <taxon>Myxococcota</taxon>
        <taxon>Polyangia</taxon>
        <taxon>Polyangiales</taxon>
        <taxon>Polyangiaceae</taxon>
        <taxon>Sorangium</taxon>
    </lineage>
</organism>
<evidence type="ECO:0000256" key="1">
    <source>
        <dbReference type="SAM" id="MobiDB-lite"/>
    </source>
</evidence>
<dbReference type="EMBL" id="CP012670">
    <property type="protein sequence ID" value="AUX24264.1"/>
    <property type="molecule type" value="Genomic_DNA"/>
</dbReference>
<dbReference type="AlphaFoldDB" id="A0A4P2Q4E8"/>
<evidence type="ECO:0000313" key="2">
    <source>
        <dbReference type="EMBL" id="AUX24264.1"/>
    </source>
</evidence>
<protein>
    <submittedName>
        <fullName evidence="2">Uncharacterized protein</fullName>
    </submittedName>
</protein>
<proteinExistence type="predicted"/>
<gene>
    <name evidence="2" type="ORF">SOCEGT47_048010</name>
</gene>
<evidence type="ECO:0000313" key="3">
    <source>
        <dbReference type="Proteomes" id="UP000295781"/>
    </source>
</evidence>
<sequence>MVGCGTPEGEAPAQVAVSTAKQALSTQLEIALGFPAGFSQSNVAIHASQSLRIAGGATLQDANGAPAAAVNIGTGLLEVNAGTRTGSLIGGGDVWLGSQSQATGTVQAAGAITKQAGADIIGTELSATPLGPLESLRFTVEFPSTVSVPPVGPDTTASLAPGAYTSVAVGARSTLDLSSGTYYLDQLQMQPQSIARLDTSAGPVIVYVRELLDFKGGVQIVGPDSGFFLAYLGTGTVSIESAFNGTLVAPSATLRLAPVGSPGHRGAFFGQTVDAAEAGSTITFDPFDHWYDVLNIHPVVKCVRRFKHPAGAALFGYENESDFPVTVPLGPANQLVPAGDAAPPTTLLPGAHDNVFFAPFDLSGNLTWELAGETATASSSSPACDLGDVPPEREPTPSPAVVPIERASVSLSSVSAQLAPEVTTSATSHLASEVYGDFVGPQVGNTSNEEAGPAAFTFTVASLNFDDGEGLCGTVDPFVAKLVIDGQDKGQASSGTVQVARDRTTVHVSVDVDDDDAWLCLGDDDLQDYEFDVDLYSGATTANETCIDGGRMCFTATPIASPDICFDWNAQFIDSGPWTGVGSEDFLAGKAVQPVPASFARYQITMTNSTGVLFDRGGVLDRNGCVPRPKLPVRSHWQLGTGLQIATRVISQHCLDPAGTNCAMNGSELTGANVVVRQTGQSGPASMCAIYAENLGSVTDATCSARQIDWPAMPPAPLRPAFAEHNSITRTSAAISQMLQREDASGGELGIVRAMIDHRYEGDGRVQIVVDEFCLTSDPCTGEQLQTSCRSQNSLILEPDGLVASTTRFKYIVAHEFGHFIQGNGQGLMRQSYGCGAGDPNQPALCRCDGVPPDQRLHCLQSMEEPNAAQIEGFAQYFAAKAFNADMESDCTFVYYKPISSTACMPGVTDCALDPDTELYVNQPPIPVSCKQAVRWRNTHCIDESSSPDLLSFGTEYDWLEFLYRIDNHPISAERWRMKDIFNAYIAACSESAENIQACTDKRVSWDGGLDHESLLDGVALLVTEGFKTPEAAENFENLGDEFGVSDVP</sequence>